<gene>
    <name evidence="3" type="ORF">Pla52o_06510</name>
</gene>
<proteinExistence type="predicted"/>
<evidence type="ECO:0000313" key="4">
    <source>
        <dbReference type="Proteomes" id="UP000316304"/>
    </source>
</evidence>
<name>A0A5C6CUR8_9BACT</name>
<evidence type="ECO:0000313" key="3">
    <source>
        <dbReference type="EMBL" id="TWU26796.1"/>
    </source>
</evidence>
<evidence type="ECO:0000259" key="2">
    <source>
        <dbReference type="Pfam" id="PF13098"/>
    </source>
</evidence>
<dbReference type="AlphaFoldDB" id="A0A5C6CUR8"/>
<keyword evidence="4" id="KW-1185">Reference proteome</keyword>
<dbReference type="Pfam" id="PF13098">
    <property type="entry name" value="Thioredoxin_2"/>
    <property type="match status" value="1"/>
</dbReference>
<reference evidence="3 4" key="1">
    <citation type="submission" date="2019-02" db="EMBL/GenBank/DDBJ databases">
        <title>Deep-cultivation of Planctomycetes and their phenomic and genomic characterization uncovers novel biology.</title>
        <authorList>
            <person name="Wiegand S."/>
            <person name="Jogler M."/>
            <person name="Boedeker C."/>
            <person name="Pinto D."/>
            <person name="Vollmers J."/>
            <person name="Rivas-Marin E."/>
            <person name="Kohn T."/>
            <person name="Peeters S.H."/>
            <person name="Heuer A."/>
            <person name="Rast P."/>
            <person name="Oberbeckmann S."/>
            <person name="Bunk B."/>
            <person name="Jeske O."/>
            <person name="Meyerdierks A."/>
            <person name="Storesund J.E."/>
            <person name="Kallscheuer N."/>
            <person name="Luecker S."/>
            <person name="Lage O.M."/>
            <person name="Pohl T."/>
            <person name="Merkel B.J."/>
            <person name="Hornburger P."/>
            <person name="Mueller R.-W."/>
            <person name="Bruemmer F."/>
            <person name="Labrenz M."/>
            <person name="Spormann A.M."/>
            <person name="Op Den Camp H."/>
            <person name="Overmann J."/>
            <person name="Amann R."/>
            <person name="Jetten M.S.M."/>
            <person name="Mascher T."/>
            <person name="Medema M.H."/>
            <person name="Devos D.P."/>
            <person name="Kaster A.-K."/>
            <person name="Ovreas L."/>
            <person name="Rohde M."/>
            <person name="Galperin M.Y."/>
            <person name="Jogler C."/>
        </authorList>
    </citation>
    <scope>NUCLEOTIDE SEQUENCE [LARGE SCALE GENOMIC DNA]</scope>
    <source>
        <strain evidence="3 4">Pla52o</strain>
    </source>
</reference>
<dbReference type="EMBL" id="SJPT01000001">
    <property type="protein sequence ID" value="TWU26796.1"/>
    <property type="molecule type" value="Genomic_DNA"/>
</dbReference>
<dbReference type="SUPFAM" id="SSF52833">
    <property type="entry name" value="Thioredoxin-like"/>
    <property type="match status" value="1"/>
</dbReference>
<organism evidence="3 4">
    <name type="scientific">Novipirellula galeiformis</name>
    <dbReference type="NCBI Taxonomy" id="2528004"/>
    <lineage>
        <taxon>Bacteria</taxon>
        <taxon>Pseudomonadati</taxon>
        <taxon>Planctomycetota</taxon>
        <taxon>Planctomycetia</taxon>
        <taxon>Pirellulales</taxon>
        <taxon>Pirellulaceae</taxon>
        <taxon>Novipirellula</taxon>
    </lineage>
</organism>
<protein>
    <recommendedName>
        <fullName evidence="2">Thioredoxin-like fold domain-containing protein</fullName>
    </recommendedName>
</protein>
<keyword evidence="1" id="KW-0732">Signal</keyword>
<feature type="domain" description="Thioredoxin-like fold" evidence="2">
    <location>
        <begin position="65"/>
        <end position="156"/>
    </location>
</feature>
<dbReference type="PANTHER" id="PTHR15337">
    <property type="entry name" value="ANTERIOR GRADIENT PROTEIN-RELATED"/>
    <property type="match status" value="1"/>
</dbReference>
<dbReference type="Gene3D" id="3.40.30.10">
    <property type="entry name" value="Glutaredoxin"/>
    <property type="match status" value="1"/>
</dbReference>
<sequence>MKRIMVRPRHVACLGTALAAILLTFTQGGPVAAEMPRLNAVTPLNQVPKPTVGWHRTLRSGWLEARKRNLPMVIYISSDHCAYCDAMKRDTWSNQSVEQRVSQDFVAILLTPRENAETLGRVNVSMYPTTLVGMPEGKIVAHRAGYQPAAALHQFLSDALKR</sequence>
<dbReference type="RefSeq" id="WP_231612048.1">
    <property type="nucleotide sequence ID" value="NZ_SJPT01000001.1"/>
</dbReference>
<accession>A0A5C6CUR8</accession>
<dbReference type="PANTHER" id="PTHR15337:SF11">
    <property type="entry name" value="THIOREDOXIN DOMAIN-CONTAINING PROTEIN"/>
    <property type="match status" value="1"/>
</dbReference>
<comment type="caution">
    <text evidence="3">The sequence shown here is derived from an EMBL/GenBank/DDBJ whole genome shotgun (WGS) entry which is preliminary data.</text>
</comment>
<dbReference type="Proteomes" id="UP000316304">
    <property type="component" value="Unassembled WGS sequence"/>
</dbReference>
<dbReference type="InterPro" id="IPR012336">
    <property type="entry name" value="Thioredoxin-like_fold"/>
</dbReference>
<dbReference type="InterPro" id="IPR051099">
    <property type="entry name" value="AGR/TXD"/>
</dbReference>
<evidence type="ECO:0000256" key="1">
    <source>
        <dbReference type="ARBA" id="ARBA00022729"/>
    </source>
</evidence>
<dbReference type="InterPro" id="IPR036249">
    <property type="entry name" value="Thioredoxin-like_sf"/>
</dbReference>